<dbReference type="AlphaFoldDB" id="A0A0A9G4F3"/>
<dbReference type="EMBL" id="GBRH01180475">
    <property type="protein sequence ID" value="JAE17421.1"/>
    <property type="molecule type" value="Transcribed_RNA"/>
</dbReference>
<sequence length="34" mass="4092">MNILSRYNHLCISCPQRKIHIFLKNTVKVGTYNW</sequence>
<reference evidence="1" key="2">
    <citation type="journal article" date="2015" name="Data Brief">
        <title>Shoot transcriptome of the giant reed, Arundo donax.</title>
        <authorList>
            <person name="Barrero R.A."/>
            <person name="Guerrero F.D."/>
            <person name="Moolhuijzen P."/>
            <person name="Goolsby J.A."/>
            <person name="Tidwell J."/>
            <person name="Bellgard S.E."/>
            <person name="Bellgard M.I."/>
        </authorList>
    </citation>
    <scope>NUCLEOTIDE SEQUENCE</scope>
    <source>
        <tissue evidence="1">Shoot tissue taken approximately 20 cm above the soil surface</tissue>
    </source>
</reference>
<proteinExistence type="predicted"/>
<organism evidence="1">
    <name type="scientific">Arundo donax</name>
    <name type="common">Giant reed</name>
    <name type="synonym">Donax arundinaceus</name>
    <dbReference type="NCBI Taxonomy" id="35708"/>
    <lineage>
        <taxon>Eukaryota</taxon>
        <taxon>Viridiplantae</taxon>
        <taxon>Streptophyta</taxon>
        <taxon>Embryophyta</taxon>
        <taxon>Tracheophyta</taxon>
        <taxon>Spermatophyta</taxon>
        <taxon>Magnoliopsida</taxon>
        <taxon>Liliopsida</taxon>
        <taxon>Poales</taxon>
        <taxon>Poaceae</taxon>
        <taxon>PACMAD clade</taxon>
        <taxon>Arundinoideae</taxon>
        <taxon>Arundineae</taxon>
        <taxon>Arundo</taxon>
    </lineage>
</organism>
<accession>A0A0A9G4F3</accession>
<reference evidence="1" key="1">
    <citation type="submission" date="2014-09" db="EMBL/GenBank/DDBJ databases">
        <authorList>
            <person name="Magalhaes I.L.F."/>
            <person name="Oliveira U."/>
            <person name="Santos F.R."/>
            <person name="Vidigal T.H.D.A."/>
            <person name="Brescovit A.D."/>
            <person name="Santos A.J."/>
        </authorList>
    </citation>
    <scope>NUCLEOTIDE SEQUENCE</scope>
    <source>
        <tissue evidence="1">Shoot tissue taken approximately 20 cm above the soil surface</tissue>
    </source>
</reference>
<evidence type="ECO:0000313" key="1">
    <source>
        <dbReference type="EMBL" id="JAE17421.1"/>
    </source>
</evidence>
<name>A0A0A9G4F3_ARUDO</name>
<protein>
    <submittedName>
        <fullName evidence="1">Uncharacterized protein</fullName>
    </submittedName>
</protein>